<dbReference type="InterPro" id="IPR000719">
    <property type="entry name" value="Prot_kinase_dom"/>
</dbReference>
<dbReference type="FunFam" id="1.10.510.10:FF:000003">
    <property type="entry name" value="TRAF2 and NCK-interacting protein kinase isoform 4"/>
    <property type="match status" value="1"/>
</dbReference>
<keyword evidence="3" id="KW-0723">Serine/threonine-protein kinase</keyword>
<evidence type="ECO:0000256" key="5">
    <source>
        <dbReference type="ARBA" id="ARBA00022741"/>
    </source>
</evidence>
<evidence type="ECO:0000259" key="12">
    <source>
        <dbReference type="PROSITE" id="PS50011"/>
    </source>
</evidence>
<dbReference type="Gene3D" id="1.10.510.10">
    <property type="entry name" value="Transferase(Phosphotransferase) domain 1"/>
    <property type="match status" value="1"/>
</dbReference>
<dbReference type="CTD" id="9448"/>
<dbReference type="InterPro" id="IPR017441">
    <property type="entry name" value="Protein_kinase_ATP_BS"/>
</dbReference>
<organism evidence="14 15">
    <name type="scientific">Mustela putorius furo</name>
    <name type="common">European domestic ferret</name>
    <name type="synonym">Mustela furo</name>
    <dbReference type="NCBI Taxonomy" id="9669"/>
    <lineage>
        <taxon>Eukaryota</taxon>
        <taxon>Metazoa</taxon>
        <taxon>Chordata</taxon>
        <taxon>Craniata</taxon>
        <taxon>Vertebrata</taxon>
        <taxon>Euteleostomi</taxon>
        <taxon>Mammalia</taxon>
        <taxon>Eutheria</taxon>
        <taxon>Laurasiatheria</taxon>
        <taxon>Carnivora</taxon>
        <taxon>Caniformia</taxon>
        <taxon>Musteloidea</taxon>
        <taxon>Mustelidae</taxon>
        <taxon>Mustelinae</taxon>
        <taxon>Mustela</taxon>
    </lineage>
</organism>
<dbReference type="RefSeq" id="XP_044933614.1">
    <property type="nucleotide sequence ID" value="XM_045077679.1"/>
</dbReference>
<evidence type="ECO:0000256" key="4">
    <source>
        <dbReference type="ARBA" id="ARBA00022679"/>
    </source>
</evidence>
<evidence type="ECO:0000259" key="13">
    <source>
        <dbReference type="PROSITE" id="PS50219"/>
    </source>
</evidence>
<dbReference type="Gene3D" id="3.30.200.20">
    <property type="entry name" value="Phosphorylase Kinase, domain 1"/>
    <property type="match status" value="1"/>
</dbReference>
<keyword evidence="6 15" id="KW-0418">Kinase</keyword>
<dbReference type="InterPro" id="IPR001180">
    <property type="entry name" value="CNH_dom"/>
</dbReference>
<dbReference type="Proteomes" id="UP000000715">
    <property type="component" value="Unplaced"/>
</dbReference>
<evidence type="ECO:0000256" key="8">
    <source>
        <dbReference type="ARBA" id="ARBA00047899"/>
    </source>
</evidence>
<dbReference type="InterPro" id="IPR011009">
    <property type="entry name" value="Kinase-like_dom_sf"/>
</dbReference>
<keyword evidence="7 10" id="KW-0067">ATP-binding</keyword>
<dbReference type="InterPro" id="IPR008271">
    <property type="entry name" value="Ser/Thr_kinase_AS"/>
</dbReference>
<dbReference type="EC" id="2.7.11.1" evidence="2"/>
<feature type="domain" description="Protein kinase" evidence="12">
    <location>
        <begin position="25"/>
        <end position="289"/>
    </location>
</feature>
<feature type="domain" description="CNH" evidence="13">
    <location>
        <begin position="896"/>
        <end position="1183"/>
    </location>
</feature>
<feature type="compositionally biased region" description="Basic and acidic residues" evidence="11">
    <location>
        <begin position="717"/>
        <end position="732"/>
    </location>
</feature>
<dbReference type="PROSITE" id="PS50011">
    <property type="entry name" value="PROTEIN_KINASE_DOM"/>
    <property type="match status" value="1"/>
</dbReference>
<evidence type="ECO:0000256" key="10">
    <source>
        <dbReference type="PROSITE-ProRule" id="PRU10141"/>
    </source>
</evidence>
<dbReference type="FunFam" id="3.30.200.20:FF:000006">
    <property type="entry name" value="TRAF2 and NCK-interacting protein kinase isoform 4"/>
    <property type="match status" value="1"/>
</dbReference>
<evidence type="ECO:0000256" key="1">
    <source>
        <dbReference type="ARBA" id="ARBA00008874"/>
    </source>
</evidence>
<feature type="compositionally biased region" description="Polar residues" evidence="11">
    <location>
        <begin position="674"/>
        <end position="687"/>
    </location>
</feature>
<comment type="catalytic activity">
    <reaction evidence="8">
        <text>L-threonyl-[protein] + ATP = O-phospho-L-threonyl-[protein] + ADP + H(+)</text>
        <dbReference type="Rhea" id="RHEA:46608"/>
        <dbReference type="Rhea" id="RHEA-COMP:11060"/>
        <dbReference type="Rhea" id="RHEA-COMP:11605"/>
        <dbReference type="ChEBI" id="CHEBI:15378"/>
        <dbReference type="ChEBI" id="CHEBI:30013"/>
        <dbReference type="ChEBI" id="CHEBI:30616"/>
        <dbReference type="ChEBI" id="CHEBI:61977"/>
        <dbReference type="ChEBI" id="CHEBI:456216"/>
        <dbReference type="EC" id="2.7.11.1"/>
    </reaction>
</comment>
<evidence type="ECO:0000256" key="3">
    <source>
        <dbReference type="ARBA" id="ARBA00022527"/>
    </source>
</evidence>
<dbReference type="SUPFAM" id="SSF56112">
    <property type="entry name" value="Protein kinase-like (PK-like)"/>
    <property type="match status" value="1"/>
</dbReference>
<dbReference type="PROSITE" id="PS00107">
    <property type="entry name" value="PROTEIN_KINASE_ATP"/>
    <property type="match status" value="1"/>
</dbReference>
<feature type="region of interest" description="Disordered" evidence="11">
    <location>
        <begin position="306"/>
        <end position="349"/>
    </location>
</feature>
<reference evidence="15" key="1">
    <citation type="submission" date="2025-08" db="UniProtKB">
        <authorList>
            <consortium name="RefSeq"/>
        </authorList>
    </citation>
    <scope>IDENTIFICATION</scope>
    <source>
        <tissue evidence="15">Brain</tissue>
    </source>
</reference>
<dbReference type="Pfam" id="PF00069">
    <property type="entry name" value="Pkinase"/>
    <property type="match status" value="1"/>
</dbReference>
<evidence type="ECO:0000256" key="11">
    <source>
        <dbReference type="SAM" id="MobiDB-lite"/>
    </source>
</evidence>
<evidence type="ECO:0000256" key="9">
    <source>
        <dbReference type="ARBA" id="ARBA00048679"/>
    </source>
</evidence>
<sequence length="1209" mass="138384">MANDSPAKSLVDIDLSSLRDPAGIFELVEVVGNGTYGQVYKGRHVKTGQLAAIKVMDVTEDEEEEIKLEINMLKKYSHHRNIATYYGAFIKKSPPGHDDQLWLVMEFCGAGSITDLVKNTKGNTLKEDWIAYISREILRGLAHLHIHHVIHRDIKGQNVLLTENAEVKLVDFGVSAQLDRTVGRRNTFIGTPYWMAPEVIACDENPDATYDYRSDLWSCGITAIEMAEGAPPLCDMHPMRALFLIPRNPPPRLKSKKWSKKFFSFIEGCLVKNYMQRPSTEQLLKHPFIRDQPNERQVRIQLKDHIDRTRKKRGEKDETEYEYSGSEEEEEEVPEQEGEPSSIVNVPGESTLRRDFLRLQQENKERSEALRRQQLLQEQQLREQEEYKRQLLAERQKRIEQQKEQRRRLEEQQRREREARRQQEREQRRREQEEKRRLEELERRRKEEEERRRAEEEKRRVEREQEYIRRQLEEEQRHLEILQQQLLQEQAMLLHDHRRPHPQQQQPPQQERSKPSYHAPEPKPHYEPADRAREVEDRFRKTNHSSPEAQCKQTGRVLEPPVPSRSESFSNGNSESVHPALQRPAEPQVPVRTTSRSPVLSRRDSPLQGSGQQNSQAGQRNSTSSIEPRLLWERVEKLVPRPGSGSSSGSSNSGSQPGSHPGSQSGSGERFRVRSSSKSEGSPSQRLENAVKKPEEKKEVFRPLKPTGEVDLTALAKELRAVEDVRPPHKVTDYSSSSEESGTTDEEDDDVEQEGVEEATSGPEDTRAASSLNLSNGETESVKTMIVHDDVESEPAMTPSKEGTLIVRQTQSASSTLQKHKSSSSFTPFIDPRLLQISPSSGTTVTSVVGFSCDGMRPEAIRQDPTRKGSVVNVNPTNTRPQSDTPEIRKYKKRFNSEILCAALWGVNLLVGTESGLMLLDRSGQGKVYPLINRRRFQQMDVLEGLNVLVTISGKKDKLRVYYLSWLRNKILHNDPEVEKKQGWTTVGDLEGCVHYKVVKYERIKFLVIALKNSVEVYAWAPKPYHKFMAFKSFGELVHKPLLVDLTVEEGQRLKVIYGSCAGFHAVDVDSGSVYDIYLPTHIQCSIKPHAIIILPNTDGMELLVCYEDEGVYVNTYGRITKDVVLQWGEMPTSVAYIRSNQTMGWGEKAIEIRSVETGHLDGVFMHKRAQRLKFLCERNDKVFFASVRSGGSSQVYFMTLGRTSLLSW</sequence>
<name>A0A8U0S2S8_MUSPF</name>
<dbReference type="SMART" id="SM00220">
    <property type="entry name" value="S_TKc"/>
    <property type="match status" value="1"/>
</dbReference>
<dbReference type="PANTHER" id="PTHR47096:SF1">
    <property type="entry name" value="MISSHAPEN LIKE KINASE 1"/>
    <property type="match status" value="1"/>
</dbReference>
<dbReference type="PROSITE" id="PS00108">
    <property type="entry name" value="PROTEIN_KINASE_ST"/>
    <property type="match status" value="1"/>
</dbReference>
<accession>A0A8U0S2S8</accession>
<keyword evidence="14" id="KW-1185">Reference proteome</keyword>
<feature type="compositionally biased region" description="Low complexity" evidence="11">
    <location>
        <begin position="608"/>
        <end position="622"/>
    </location>
</feature>
<feature type="compositionally biased region" description="Polar residues" evidence="11">
    <location>
        <begin position="544"/>
        <end position="553"/>
    </location>
</feature>
<feature type="compositionally biased region" description="Low complexity" evidence="11">
    <location>
        <begin position="642"/>
        <end position="668"/>
    </location>
</feature>
<dbReference type="PROSITE" id="PS50219">
    <property type="entry name" value="CNH"/>
    <property type="match status" value="1"/>
</dbReference>
<dbReference type="SMART" id="SM00036">
    <property type="entry name" value="CNH"/>
    <property type="match status" value="1"/>
</dbReference>
<dbReference type="AlphaFoldDB" id="A0A8U0S2S8"/>
<protein>
    <recommendedName>
        <fullName evidence="2">non-specific serine/threonine protein kinase</fullName>
        <ecNumber evidence="2">2.7.11.1</ecNumber>
    </recommendedName>
</protein>
<dbReference type="InterPro" id="IPR051700">
    <property type="entry name" value="STE20_Ser-Thr_kinase"/>
</dbReference>
<feature type="compositionally biased region" description="Polar residues" evidence="11">
    <location>
        <begin position="768"/>
        <end position="779"/>
    </location>
</feature>
<dbReference type="GO" id="GO:0005829">
    <property type="term" value="C:cytosol"/>
    <property type="evidence" value="ECO:0007669"/>
    <property type="project" value="TreeGrafter"/>
</dbReference>
<feature type="compositionally biased region" description="Basic and acidic residues" evidence="11">
    <location>
        <begin position="630"/>
        <end position="639"/>
    </location>
</feature>
<feature type="compositionally biased region" description="Basic and acidic residues" evidence="11">
    <location>
        <begin position="520"/>
        <end position="540"/>
    </location>
</feature>
<dbReference type="PANTHER" id="PTHR47096">
    <property type="entry name" value="MISSHAPEN LIKE KINASE 1"/>
    <property type="match status" value="1"/>
</dbReference>
<keyword evidence="5 10" id="KW-0547">Nucleotide-binding</keyword>
<feature type="compositionally biased region" description="Polar residues" evidence="11">
    <location>
        <begin position="565"/>
        <end position="576"/>
    </location>
</feature>
<comment type="catalytic activity">
    <reaction evidence="9">
        <text>L-seryl-[protein] + ATP = O-phospho-L-seryl-[protein] + ADP + H(+)</text>
        <dbReference type="Rhea" id="RHEA:17989"/>
        <dbReference type="Rhea" id="RHEA-COMP:9863"/>
        <dbReference type="Rhea" id="RHEA-COMP:11604"/>
        <dbReference type="ChEBI" id="CHEBI:15378"/>
        <dbReference type="ChEBI" id="CHEBI:29999"/>
        <dbReference type="ChEBI" id="CHEBI:30616"/>
        <dbReference type="ChEBI" id="CHEBI:83421"/>
        <dbReference type="ChEBI" id="CHEBI:456216"/>
        <dbReference type="EC" id="2.7.11.1"/>
    </reaction>
</comment>
<evidence type="ECO:0000256" key="2">
    <source>
        <dbReference type="ARBA" id="ARBA00012513"/>
    </source>
</evidence>
<dbReference type="Pfam" id="PF00780">
    <property type="entry name" value="CNH"/>
    <property type="match status" value="1"/>
</dbReference>
<feature type="compositionally biased region" description="Basic and acidic residues" evidence="11">
    <location>
        <begin position="689"/>
        <end position="702"/>
    </location>
</feature>
<feature type="region of interest" description="Disordered" evidence="11">
    <location>
        <begin position="490"/>
        <end position="781"/>
    </location>
</feature>
<dbReference type="GO" id="GO:0004674">
    <property type="term" value="F:protein serine/threonine kinase activity"/>
    <property type="evidence" value="ECO:0007669"/>
    <property type="project" value="UniProtKB-KW"/>
</dbReference>
<evidence type="ECO:0000313" key="15">
    <source>
        <dbReference type="RefSeq" id="XP_044933614.1"/>
    </source>
</evidence>
<proteinExistence type="inferred from homology"/>
<gene>
    <name evidence="15" type="primary">MAP4K4</name>
</gene>
<evidence type="ECO:0000313" key="14">
    <source>
        <dbReference type="Proteomes" id="UP000000715"/>
    </source>
</evidence>
<comment type="similarity">
    <text evidence="1">Belongs to the protein kinase superfamily. STE Ser/Thr protein kinase family. STE20 subfamily.</text>
</comment>
<feature type="binding site" evidence="10">
    <location>
        <position position="54"/>
    </location>
    <ligand>
        <name>ATP</name>
        <dbReference type="ChEBI" id="CHEBI:30616"/>
    </ligand>
</feature>
<feature type="compositionally biased region" description="Acidic residues" evidence="11">
    <location>
        <begin position="742"/>
        <end position="757"/>
    </location>
</feature>
<evidence type="ECO:0000256" key="6">
    <source>
        <dbReference type="ARBA" id="ARBA00022777"/>
    </source>
</evidence>
<keyword evidence="4" id="KW-0808">Transferase</keyword>
<dbReference type="GeneID" id="101678147"/>
<feature type="region of interest" description="Disordered" evidence="11">
    <location>
        <begin position="402"/>
        <end position="464"/>
    </location>
</feature>
<feature type="compositionally biased region" description="Acidic residues" evidence="11">
    <location>
        <begin position="317"/>
        <end position="338"/>
    </location>
</feature>
<dbReference type="GO" id="GO:0005524">
    <property type="term" value="F:ATP binding"/>
    <property type="evidence" value="ECO:0007669"/>
    <property type="project" value="UniProtKB-UniRule"/>
</dbReference>
<evidence type="ECO:0000256" key="7">
    <source>
        <dbReference type="ARBA" id="ARBA00022840"/>
    </source>
</evidence>